<sequence>MTNGSECTNFCMVSMATLSHIRLQPLCSLLPARVLLPKNTSQLTSSCMLS</sequence>
<dbReference type="EMBL" id="JAENGY010000626">
    <property type="protein sequence ID" value="KAG6959204.1"/>
    <property type="molecule type" value="Genomic_DNA"/>
</dbReference>
<protein>
    <submittedName>
        <fullName evidence="1">Uncharacterized protein</fullName>
    </submittedName>
</protein>
<dbReference type="AlphaFoldDB" id="A0A8J5IWE7"/>
<organism evidence="1 2">
    <name type="scientific">Phytophthora aleatoria</name>
    <dbReference type="NCBI Taxonomy" id="2496075"/>
    <lineage>
        <taxon>Eukaryota</taxon>
        <taxon>Sar</taxon>
        <taxon>Stramenopiles</taxon>
        <taxon>Oomycota</taxon>
        <taxon>Peronosporomycetes</taxon>
        <taxon>Peronosporales</taxon>
        <taxon>Peronosporaceae</taxon>
        <taxon>Phytophthora</taxon>
    </lineage>
</organism>
<keyword evidence="2" id="KW-1185">Reference proteome</keyword>
<accession>A0A8J5IWE7</accession>
<evidence type="ECO:0000313" key="1">
    <source>
        <dbReference type="EMBL" id="KAG6959204.1"/>
    </source>
</evidence>
<evidence type="ECO:0000313" key="2">
    <source>
        <dbReference type="Proteomes" id="UP000709295"/>
    </source>
</evidence>
<comment type="caution">
    <text evidence="1">The sequence shown here is derived from an EMBL/GenBank/DDBJ whole genome shotgun (WGS) entry which is preliminary data.</text>
</comment>
<name>A0A8J5IWE7_9STRA</name>
<reference evidence="1" key="1">
    <citation type="submission" date="2021-01" db="EMBL/GenBank/DDBJ databases">
        <title>Phytophthora aleatoria, a newly-described species from Pinus radiata is distinct from Phytophthora cactorum isolates based on comparative genomics.</title>
        <authorList>
            <person name="Mcdougal R."/>
            <person name="Panda P."/>
            <person name="Williams N."/>
            <person name="Studholme D.J."/>
        </authorList>
    </citation>
    <scope>NUCLEOTIDE SEQUENCE</scope>
    <source>
        <strain evidence="1">NZFS 4037</strain>
    </source>
</reference>
<proteinExistence type="predicted"/>
<gene>
    <name evidence="1" type="ORF">JG688_00010180</name>
</gene>
<dbReference type="Proteomes" id="UP000709295">
    <property type="component" value="Unassembled WGS sequence"/>
</dbReference>